<dbReference type="InterPro" id="IPR058581">
    <property type="entry name" value="TM_HPP"/>
</dbReference>
<proteinExistence type="predicted"/>
<dbReference type="CDD" id="cd04600">
    <property type="entry name" value="CBS_pair_HPP_assoc"/>
    <property type="match status" value="1"/>
</dbReference>
<evidence type="ECO:0000259" key="3">
    <source>
        <dbReference type="PROSITE" id="PS51371"/>
    </source>
</evidence>
<dbReference type="Pfam" id="PF04982">
    <property type="entry name" value="TM_HPP"/>
    <property type="match status" value="1"/>
</dbReference>
<feature type="transmembrane region" description="Helical" evidence="2">
    <location>
        <begin position="55"/>
        <end position="73"/>
    </location>
</feature>
<keyword evidence="2" id="KW-0812">Transmembrane</keyword>
<dbReference type="PANTHER" id="PTHR33741">
    <property type="entry name" value="TRANSMEMBRANE PROTEIN DDB_G0269096-RELATED"/>
    <property type="match status" value="1"/>
</dbReference>
<dbReference type="PANTHER" id="PTHR33741:SF5">
    <property type="entry name" value="TRANSMEMBRANE PROTEIN DDB_G0269096-RELATED"/>
    <property type="match status" value="1"/>
</dbReference>
<organism evidence="4 5">
    <name type="scientific">Paracoccus benzoatiresistens</name>
    <dbReference type="NCBI Taxonomy" id="2997341"/>
    <lineage>
        <taxon>Bacteria</taxon>
        <taxon>Pseudomonadati</taxon>
        <taxon>Pseudomonadota</taxon>
        <taxon>Alphaproteobacteria</taxon>
        <taxon>Rhodobacterales</taxon>
        <taxon>Paracoccaceae</taxon>
        <taxon>Paracoccus</taxon>
    </lineage>
</organism>
<evidence type="ECO:0000256" key="1">
    <source>
        <dbReference type="PROSITE-ProRule" id="PRU00703"/>
    </source>
</evidence>
<feature type="transmembrane region" description="Helical" evidence="2">
    <location>
        <begin position="79"/>
        <end position="99"/>
    </location>
</feature>
<keyword evidence="2" id="KW-0472">Membrane</keyword>
<dbReference type="SUPFAM" id="SSF54631">
    <property type="entry name" value="CBS-domain pair"/>
    <property type="match status" value="1"/>
</dbReference>
<dbReference type="PROSITE" id="PS51371">
    <property type="entry name" value="CBS"/>
    <property type="match status" value="2"/>
</dbReference>
<evidence type="ECO:0000256" key="2">
    <source>
        <dbReference type="SAM" id="Phobius"/>
    </source>
</evidence>
<evidence type="ECO:0000313" key="4">
    <source>
        <dbReference type="EMBL" id="MCZ0961433.1"/>
    </source>
</evidence>
<feature type="transmembrane region" description="Helical" evidence="2">
    <location>
        <begin position="106"/>
        <end position="127"/>
    </location>
</feature>
<gene>
    <name evidence="4" type="ORF">OU682_07355</name>
</gene>
<name>A0ABT4J4X2_9RHOB</name>
<dbReference type="Proteomes" id="UP001149822">
    <property type="component" value="Unassembled WGS sequence"/>
</dbReference>
<dbReference type="EMBL" id="JAPTYD010000007">
    <property type="protein sequence ID" value="MCZ0961433.1"/>
    <property type="molecule type" value="Genomic_DNA"/>
</dbReference>
<dbReference type="Pfam" id="PF00571">
    <property type="entry name" value="CBS"/>
    <property type="match status" value="2"/>
</dbReference>
<dbReference type="InterPro" id="IPR007065">
    <property type="entry name" value="HPP"/>
</dbReference>
<comment type="caution">
    <text evidence="4">The sequence shown here is derived from an EMBL/GenBank/DDBJ whole genome shotgun (WGS) entry which is preliminary data.</text>
</comment>
<accession>A0ABT4J4X2</accession>
<keyword evidence="2" id="KW-1133">Transmembrane helix</keyword>
<dbReference type="Gene3D" id="3.10.580.10">
    <property type="entry name" value="CBS-domain"/>
    <property type="match status" value="1"/>
</dbReference>
<sequence length="395" mass="41241">MRSSADFHGHSRLRALGPSTAAVPATEALRAGIGALIGLAAAAGLALAISPDLWLGIYLIAPFGATSVLIFAAPNSPLAQPWPAIVGNTISALVALLVCRMVANPMIAVPASVGLAITAMALCRATHPPGGAVAMTVAIGAETIAPMGMGFAFMPVAAGTTLLVAIAFVYAHATGRRYPFRQFGEANVHGTADPEPPERLGLTEDELSGILVRYNQSLNLGVEDLARLIAAAELQAASHHTRAQSAGDIMSRDLVTVGPDTPLHDVAGLFVRHSFTSLPVVDGTNRYLGVIFQLHLIMKAHADFRPDGRLSRADDDLRAADIMQARLPVAAPDTPIAALLPWLAASDTDAVPVLDDQRLVGIVTRTDLIAALARESLRPENHRNPEALMAGNPVG</sequence>
<keyword evidence="5" id="KW-1185">Reference proteome</keyword>
<dbReference type="InterPro" id="IPR000644">
    <property type="entry name" value="CBS_dom"/>
</dbReference>
<evidence type="ECO:0000313" key="5">
    <source>
        <dbReference type="Proteomes" id="UP001149822"/>
    </source>
</evidence>
<feature type="transmembrane region" description="Helical" evidence="2">
    <location>
        <begin position="147"/>
        <end position="171"/>
    </location>
</feature>
<keyword evidence="1" id="KW-0129">CBS domain</keyword>
<protein>
    <submittedName>
        <fullName evidence="4">HPP family protein</fullName>
    </submittedName>
</protein>
<dbReference type="SMART" id="SM00116">
    <property type="entry name" value="CBS"/>
    <property type="match status" value="2"/>
</dbReference>
<feature type="transmembrane region" description="Helical" evidence="2">
    <location>
        <begin position="28"/>
        <end position="48"/>
    </location>
</feature>
<feature type="domain" description="CBS" evidence="3">
    <location>
        <begin position="323"/>
        <end position="380"/>
    </location>
</feature>
<feature type="domain" description="CBS" evidence="3">
    <location>
        <begin position="250"/>
        <end position="310"/>
    </location>
</feature>
<reference evidence="4" key="1">
    <citation type="submission" date="2022-12" db="EMBL/GenBank/DDBJ databases">
        <title>Paracoccus sp. EF6 isolated from a lake water.</title>
        <authorList>
            <person name="Liu H."/>
        </authorList>
    </citation>
    <scope>NUCLEOTIDE SEQUENCE</scope>
    <source>
        <strain evidence="4">EF6</strain>
    </source>
</reference>
<dbReference type="RefSeq" id="WP_268941432.1">
    <property type="nucleotide sequence ID" value="NZ_JAPTYD010000007.1"/>
</dbReference>
<dbReference type="InterPro" id="IPR046342">
    <property type="entry name" value="CBS_dom_sf"/>
</dbReference>